<dbReference type="GO" id="GO:0006811">
    <property type="term" value="P:monoatomic ion transport"/>
    <property type="evidence" value="ECO:0007669"/>
    <property type="project" value="InterPro"/>
</dbReference>
<proteinExistence type="predicted"/>
<dbReference type="GO" id="GO:0016020">
    <property type="term" value="C:membrane"/>
    <property type="evidence" value="ECO:0007669"/>
    <property type="project" value="InterPro"/>
</dbReference>
<comment type="caution">
    <text evidence="2">The sequence shown here is derived from an EMBL/GenBank/DDBJ whole genome shotgun (WGS) entry which is preliminary data.</text>
</comment>
<accession>A0A177B5W3</accession>
<keyword evidence="1" id="KW-1133">Transmembrane helix</keyword>
<dbReference type="Proteomes" id="UP000078046">
    <property type="component" value="Unassembled WGS sequence"/>
</dbReference>
<sequence>MSDSELCKTEYLEKRHTAYKCIIREIINDFSSICNNIMQDNLHLQLLKEWRFVSLLMDRFFLVIFSVVSLGGTLFIILRAPSLYDHTKPLG</sequence>
<keyword evidence="3" id="KW-1185">Reference proteome</keyword>
<keyword evidence="1" id="KW-0472">Membrane</keyword>
<dbReference type="EMBL" id="LWCA01000348">
    <property type="protein sequence ID" value="OAF69033.1"/>
    <property type="molecule type" value="Genomic_DNA"/>
</dbReference>
<evidence type="ECO:0000256" key="1">
    <source>
        <dbReference type="SAM" id="Phobius"/>
    </source>
</evidence>
<dbReference type="Gene3D" id="1.20.58.390">
    <property type="entry name" value="Neurotransmitter-gated ion-channel transmembrane domain"/>
    <property type="match status" value="1"/>
</dbReference>
<dbReference type="AlphaFoldDB" id="A0A177B5W3"/>
<reference evidence="2 3" key="1">
    <citation type="submission" date="2016-04" db="EMBL/GenBank/DDBJ databases">
        <title>The genome of Intoshia linei affirms orthonectids as highly simplified spiralians.</title>
        <authorList>
            <person name="Mikhailov K.V."/>
            <person name="Slusarev G.S."/>
            <person name="Nikitin M.A."/>
            <person name="Logacheva M.D."/>
            <person name="Penin A."/>
            <person name="Aleoshin V."/>
            <person name="Panchin Y.V."/>
        </authorList>
    </citation>
    <scope>NUCLEOTIDE SEQUENCE [LARGE SCALE GENOMIC DNA]</scope>
    <source>
        <strain evidence="2">Intl2013</strain>
        <tissue evidence="2">Whole animal</tissue>
    </source>
</reference>
<dbReference type="InterPro" id="IPR036719">
    <property type="entry name" value="Neuro-gated_channel_TM_sf"/>
</dbReference>
<evidence type="ECO:0000313" key="2">
    <source>
        <dbReference type="EMBL" id="OAF69033.1"/>
    </source>
</evidence>
<evidence type="ECO:0008006" key="4">
    <source>
        <dbReference type="Google" id="ProtNLM"/>
    </source>
</evidence>
<protein>
    <recommendedName>
        <fullName evidence="4">Neurotransmitter-gated ion-channel transmembrane domain-containing protein</fullName>
    </recommendedName>
</protein>
<gene>
    <name evidence="2" type="ORF">A3Q56_03240</name>
</gene>
<evidence type="ECO:0000313" key="3">
    <source>
        <dbReference type="Proteomes" id="UP000078046"/>
    </source>
</evidence>
<feature type="transmembrane region" description="Helical" evidence="1">
    <location>
        <begin position="60"/>
        <end position="78"/>
    </location>
</feature>
<dbReference type="OrthoDB" id="5975154at2759"/>
<dbReference type="InterPro" id="IPR038050">
    <property type="entry name" value="Neuro_actylchol_rec"/>
</dbReference>
<keyword evidence="1" id="KW-0812">Transmembrane</keyword>
<organism evidence="2 3">
    <name type="scientific">Intoshia linei</name>
    <dbReference type="NCBI Taxonomy" id="1819745"/>
    <lineage>
        <taxon>Eukaryota</taxon>
        <taxon>Metazoa</taxon>
        <taxon>Spiralia</taxon>
        <taxon>Lophotrochozoa</taxon>
        <taxon>Mesozoa</taxon>
        <taxon>Orthonectida</taxon>
        <taxon>Rhopaluridae</taxon>
        <taxon>Intoshia</taxon>
    </lineage>
</organism>
<name>A0A177B5W3_9BILA</name>
<dbReference type="SUPFAM" id="SSF90112">
    <property type="entry name" value="Neurotransmitter-gated ion-channel transmembrane pore"/>
    <property type="match status" value="1"/>
</dbReference>